<protein>
    <submittedName>
        <fullName evidence="1">Uncharacterized protein</fullName>
    </submittedName>
</protein>
<dbReference type="EMBL" id="MU274908">
    <property type="protein sequence ID" value="KAI0090455.1"/>
    <property type="molecule type" value="Genomic_DNA"/>
</dbReference>
<proteinExistence type="predicted"/>
<organism evidence="1 2">
    <name type="scientific">Irpex rosettiformis</name>
    <dbReference type="NCBI Taxonomy" id="378272"/>
    <lineage>
        <taxon>Eukaryota</taxon>
        <taxon>Fungi</taxon>
        <taxon>Dikarya</taxon>
        <taxon>Basidiomycota</taxon>
        <taxon>Agaricomycotina</taxon>
        <taxon>Agaricomycetes</taxon>
        <taxon>Polyporales</taxon>
        <taxon>Irpicaceae</taxon>
        <taxon>Irpex</taxon>
    </lineage>
</organism>
<reference evidence="1" key="1">
    <citation type="journal article" date="2021" name="Environ. Microbiol.">
        <title>Gene family expansions and transcriptome signatures uncover fungal adaptations to wood decay.</title>
        <authorList>
            <person name="Hage H."/>
            <person name="Miyauchi S."/>
            <person name="Viragh M."/>
            <person name="Drula E."/>
            <person name="Min B."/>
            <person name="Chaduli D."/>
            <person name="Navarro D."/>
            <person name="Favel A."/>
            <person name="Norest M."/>
            <person name="Lesage-Meessen L."/>
            <person name="Balint B."/>
            <person name="Merenyi Z."/>
            <person name="de Eugenio L."/>
            <person name="Morin E."/>
            <person name="Martinez A.T."/>
            <person name="Baldrian P."/>
            <person name="Stursova M."/>
            <person name="Martinez M.J."/>
            <person name="Novotny C."/>
            <person name="Magnuson J.K."/>
            <person name="Spatafora J.W."/>
            <person name="Maurice S."/>
            <person name="Pangilinan J."/>
            <person name="Andreopoulos W."/>
            <person name="LaButti K."/>
            <person name="Hundley H."/>
            <person name="Na H."/>
            <person name="Kuo A."/>
            <person name="Barry K."/>
            <person name="Lipzen A."/>
            <person name="Henrissat B."/>
            <person name="Riley R."/>
            <person name="Ahrendt S."/>
            <person name="Nagy L.G."/>
            <person name="Grigoriev I.V."/>
            <person name="Martin F."/>
            <person name="Rosso M.N."/>
        </authorList>
    </citation>
    <scope>NUCLEOTIDE SEQUENCE</scope>
    <source>
        <strain evidence="1">CBS 384.51</strain>
    </source>
</reference>
<evidence type="ECO:0000313" key="2">
    <source>
        <dbReference type="Proteomes" id="UP001055072"/>
    </source>
</evidence>
<sequence length="1092" mass="118810">MHPLYGAGTSTEPIVISDDEDEAAFVEFTLEQRISSPSDNTDYYNADSSEWQKDHPIYVEDEPSQVAEMGNGLFPSNFEIEFGAGQKRKRTDSMNSLDDSPLWNKPIPRAASPNVLPKETKQARKKRRRRERQAAEAAESQGLSMPVFSPTTESQSSQQPNHKQPRPRFPLPPKPVPVFLPPQPPSPPRALSPSTYMESPVSPISSILPTRLFNATWAQAPLQPSSPVEPPPDLPTLAPYSTPWVSTRHPDTSNQMKKIIGMPPDLDPNSQHGVYFIPPQSLWKPNPARSLVIELLPKRFRTLTFIFDWAGTVCPPGAPPRVELDQKVGKALIEFPSGDIARAAWESPRLYGGGKEHIRAYWYRLPGVGADAGVGELEEGEIEDGELDKVAAVKGSANKLKRNKKHKNISNPPRSATNSNTFPIPPPVPPPASPSPSISSTVTFSDGKWRSTSIVKSEEPPNAPSLPPGARWTYQDGRPVIQYSERRSQERDHLPPPISLSAFVGTDEDCSRLDASPTARFEDYDSDSWSRIYRGFQDGRQVGSNCRPERPMWTDPDYLPPPISLSAFVAPQREIAPPFEANEYMNPDDDSKPIISALRPHKHTASRGGRRNMASSYRDKSLVSDEGESMDIASEDGDALPTGYPPVTEAGSSYAIEPPGAHPELSSQDGLLTGSNKAYALPIVQEESADEDDEGSCTLNLLFPDEPLPRLTVLAPSPRSPVKPAIHTRSGVPDVPASGRSASPSPSPSVTITSSSSFLPKGNTSPSWSTTPTPPAAPAPTKDKVQDLKQMLHAREKELQETIAKTKQAMAAKVASSRSGTGTPVVEAKEEEPFEVPGLTASSTPSPVSTPKLMNTASDSTSGARITAKEDELRRLVLSSRRAKTASKSVETSSTSAMQEVRPVAVVSETTTTMIQVTTTTETTTTETTDLDNLAASFIAETIQTVSAPMKADMPASSTPLSAEAPVFTPLSAYKLTPAHTEPSPGPAVGSSSTTRTMTEKELLIAKQKLLEQKISESKAFMAEYSAAVTKTSKMEVMKTMDERMRYVAVLNFFCHSCRVLLCMVVPPSLSPSFFKIRPEAAEELFMGVFVH</sequence>
<dbReference type="Proteomes" id="UP001055072">
    <property type="component" value="Unassembled WGS sequence"/>
</dbReference>
<evidence type="ECO:0000313" key="1">
    <source>
        <dbReference type="EMBL" id="KAI0090455.1"/>
    </source>
</evidence>
<comment type="caution">
    <text evidence="1">The sequence shown here is derived from an EMBL/GenBank/DDBJ whole genome shotgun (WGS) entry which is preliminary data.</text>
</comment>
<accession>A0ACB8U897</accession>
<gene>
    <name evidence="1" type="ORF">BDY19DRAFT_773067</name>
</gene>
<keyword evidence="2" id="KW-1185">Reference proteome</keyword>
<name>A0ACB8U897_9APHY</name>